<dbReference type="Pfam" id="PF00578">
    <property type="entry name" value="AhpC-TSA"/>
    <property type="match status" value="1"/>
</dbReference>
<reference evidence="3 4" key="1">
    <citation type="submission" date="2017-10" db="EMBL/GenBank/DDBJ databases">
        <title>Paenichitinophaga pekingensis gen. nov., sp. nov., isolated from activated sludge.</title>
        <authorList>
            <person name="Jin D."/>
            <person name="Kong X."/>
            <person name="Deng Y."/>
            <person name="Bai Z."/>
        </authorList>
    </citation>
    <scope>NUCLEOTIDE SEQUENCE [LARGE SCALE GENOMIC DNA]</scope>
    <source>
        <strain evidence="3 4">13</strain>
    </source>
</reference>
<evidence type="ECO:0000313" key="4">
    <source>
        <dbReference type="Proteomes" id="UP000220133"/>
    </source>
</evidence>
<organism evidence="3 4">
    <name type="scientific">Chitinophaga caeni</name>
    <dbReference type="NCBI Taxonomy" id="2029983"/>
    <lineage>
        <taxon>Bacteria</taxon>
        <taxon>Pseudomonadati</taxon>
        <taxon>Bacteroidota</taxon>
        <taxon>Chitinophagia</taxon>
        <taxon>Chitinophagales</taxon>
        <taxon>Chitinophagaceae</taxon>
        <taxon>Chitinophaga</taxon>
    </lineage>
</organism>
<feature type="signal peptide" evidence="1">
    <location>
        <begin position="1"/>
        <end position="22"/>
    </location>
</feature>
<dbReference type="PROSITE" id="PS51257">
    <property type="entry name" value="PROKAR_LIPOPROTEIN"/>
    <property type="match status" value="1"/>
</dbReference>
<name>A0A291QT91_9BACT</name>
<sequence>MKSPSILTFTISLILTVFLACAENASQPISIRDAEPLIPASSILKNWKTFAYYQSDYMPLKGKFHAYDSNYNEISKDQCLRLYSTGAYLPLRLNLRNDSIYYKMIRMDDSVPGNLRYQIGLLGQRYYQNFKREGTRFPRFNFEDMEGTVYNNENMKGKTLVVKCWFIHCQACIAEFPELNKMVNKYKGRDDIIFLSMAFDSKAQLRNFLQKRGFSYKVLPVPETYISDTLGVSIYPTHFIVDGKGIIRMVSSNAHEIEVALEEGLNDELSHQ</sequence>
<keyword evidence="4" id="KW-1185">Reference proteome</keyword>
<dbReference type="PANTHER" id="PTHR42852">
    <property type="entry name" value="THIOL:DISULFIDE INTERCHANGE PROTEIN DSBE"/>
    <property type="match status" value="1"/>
</dbReference>
<dbReference type="InterPro" id="IPR050553">
    <property type="entry name" value="Thioredoxin_ResA/DsbE_sf"/>
</dbReference>
<dbReference type="SUPFAM" id="SSF52833">
    <property type="entry name" value="Thioredoxin-like"/>
    <property type="match status" value="1"/>
</dbReference>
<protein>
    <recommendedName>
        <fullName evidence="2">Thioredoxin domain-containing protein</fullName>
    </recommendedName>
</protein>
<dbReference type="InterPro" id="IPR036249">
    <property type="entry name" value="Thioredoxin-like_sf"/>
</dbReference>
<feature type="domain" description="Thioredoxin" evidence="2">
    <location>
        <begin position="131"/>
        <end position="270"/>
    </location>
</feature>
<dbReference type="PANTHER" id="PTHR42852:SF13">
    <property type="entry name" value="PROTEIN DIPZ"/>
    <property type="match status" value="1"/>
</dbReference>
<dbReference type="CDD" id="cd02966">
    <property type="entry name" value="TlpA_like_family"/>
    <property type="match status" value="1"/>
</dbReference>
<feature type="chain" id="PRO_5013194589" description="Thioredoxin domain-containing protein" evidence="1">
    <location>
        <begin position="23"/>
        <end position="272"/>
    </location>
</feature>
<dbReference type="PROSITE" id="PS51352">
    <property type="entry name" value="THIOREDOXIN_2"/>
    <property type="match status" value="1"/>
</dbReference>
<dbReference type="InterPro" id="IPR000866">
    <property type="entry name" value="AhpC/TSA"/>
</dbReference>
<dbReference type="AlphaFoldDB" id="A0A291QT91"/>
<dbReference type="RefSeq" id="WP_098193529.1">
    <property type="nucleotide sequence ID" value="NZ_CP023777.1"/>
</dbReference>
<accession>A0A291QT91</accession>
<proteinExistence type="predicted"/>
<dbReference type="KEGG" id="cbae:COR50_08095"/>
<gene>
    <name evidence="3" type="ORF">COR50_08095</name>
</gene>
<dbReference type="EMBL" id="CP023777">
    <property type="protein sequence ID" value="ATL47147.1"/>
    <property type="molecule type" value="Genomic_DNA"/>
</dbReference>
<evidence type="ECO:0000256" key="1">
    <source>
        <dbReference type="SAM" id="SignalP"/>
    </source>
</evidence>
<dbReference type="Proteomes" id="UP000220133">
    <property type="component" value="Chromosome"/>
</dbReference>
<dbReference type="Gene3D" id="3.40.30.10">
    <property type="entry name" value="Glutaredoxin"/>
    <property type="match status" value="1"/>
</dbReference>
<dbReference type="GO" id="GO:0016491">
    <property type="term" value="F:oxidoreductase activity"/>
    <property type="evidence" value="ECO:0007669"/>
    <property type="project" value="InterPro"/>
</dbReference>
<evidence type="ECO:0000313" key="3">
    <source>
        <dbReference type="EMBL" id="ATL47147.1"/>
    </source>
</evidence>
<dbReference type="InterPro" id="IPR013766">
    <property type="entry name" value="Thioredoxin_domain"/>
</dbReference>
<dbReference type="GO" id="GO:0016209">
    <property type="term" value="F:antioxidant activity"/>
    <property type="evidence" value="ECO:0007669"/>
    <property type="project" value="InterPro"/>
</dbReference>
<dbReference type="OrthoDB" id="9815205at2"/>
<evidence type="ECO:0000259" key="2">
    <source>
        <dbReference type="PROSITE" id="PS51352"/>
    </source>
</evidence>
<keyword evidence="1" id="KW-0732">Signal</keyword>